<dbReference type="AlphaFoldDB" id="A0A8H5SM47"/>
<evidence type="ECO:0000313" key="2">
    <source>
        <dbReference type="EMBL" id="KAF5656109.1"/>
    </source>
</evidence>
<dbReference type="EMBL" id="JAAGWQ010000386">
    <property type="protein sequence ID" value="KAF5656109.1"/>
    <property type="molecule type" value="Genomic_DNA"/>
</dbReference>
<comment type="caution">
    <text evidence="2">The sequence shown here is derived from an EMBL/GenBank/DDBJ whole genome shotgun (WGS) entry which is preliminary data.</text>
</comment>
<keyword evidence="3" id="KW-1185">Reference proteome</keyword>
<evidence type="ECO:0000256" key="1">
    <source>
        <dbReference type="SAM" id="MobiDB-lite"/>
    </source>
</evidence>
<sequence length="972" mass="108119">MANLISLSTTQQAMEGYVEFYISCNPPLLPNGVSLVVTDLMEDLESVIIEVLYEPEVPWFKFITAVEHRLEVSRWMYSRLDKLLVAEAGAVDDKNSETGLDRPRSRSDIGLLTGKPHVISYPELKNTHNDALQGYEPFRYPEHLKSFAYKTVWRSLAPYEGVTVAKLLSKYEAFWPSSPASSSIEDLGGLTKCQISHNLQGSLLYIASNESRQALEAITRKLDTLASLMDAPLDTTSHLVFTECPKSTRLCYRWLTHTGLSKLTYVNPTTPEPEEVQEYSDIVGAVSLRIETFQSHGRPVPDSTLYPIMHRRSTESETEFLPFIGYRYGNKCPGTVATGKHKRTHPGSQPPYLEELDNKVNKLAKSKANSLSAGGLQASVTEFGGKTGGIDRTKRTVLKSHGEERQTSLQVDAVKEALELSNFASSNSNSSSDNRKVVYEWLGTVESEEDTKTTGSCPSMTDVKGNQDDVTNESPRPLPQAALYTFVPEEAPLIELEASPPRKEHGCPVVRSCVENLMDAPVDMPLIFSKHKDSLKDLYGTMRQQTAAPSWSKVASTKKSENEGEHQNFGRNIPVRVVTDNRAKTHGPEKKEPILSKKLHAFTPTNPNSRVVPGIDKPIWNQVDCSKITAQAETKLRELMEVIQMAPGRIIVKADFGRLCLKGVSPSLVNNGQEPFWSVNEVKGALNGGNPNVGFYSILTTSGEEANLIPQMSYDGSPWRLIEKQVYYEFSCVTEMEMTPLVVRVDAETFNHECLALAQDLSRAYVHCPQRAWDVKFSVSRINMGRITKDFEEFAATLVRSLGIKTNDIGEIEIDAEPDSASEWRIDRVSIHHVAKYQNNRKRPSCLTISMTRLVEKSSAVPRGRFRGQSVPALPPGKGRLGRWFEASISSVQATGLLQENAGLEFGEKTCWTPETLEKRGVLTAICEPALRMVSQMDPVGESNENQCGPGIGQGYNAVQDASERERMNPYW</sequence>
<reference evidence="2 3" key="1">
    <citation type="submission" date="2020-05" db="EMBL/GenBank/DDBJ databases">
        <title>Identification and distribution of gene clusters putatively required for synthesis of sphingolipid metabolism inhibitors in phylogenetically diverse species of the filamentous fungus Fusarium.</title>
        <authorList>
            <person name="Kim H.-S."/>
            <person name="Busman M."/>
            <person name="Brown D.W."/>
            <person name="Divon H."/>
            <person name="Uhlig S."/>
            <person name="Proctor R.H."/>
        </authorList>
    </citation>
    <scope>NUCLEOTIDE SEQUENCE [LARGE SCALE GENOMIC DNA]</scope>
    <source>
        <strain evidence="2 3">NRRL 20693</strain>
    </source>
</reference>
<evidence type="ECO:0000313" key="3">
    <source>
        <dbReference type="Proteomes" id="UP000567885"/>
    </source>
</evidence>
<dbReference type="OrthoDB" id="3439512at2759"/>
<protein>
    <submittedName>
        <fullName evidence="2">Uncharacterized protein</fullName>
    </submittedName>
</protein>
<feature type="region of interest" description="Disordered" evidence="1">
    <location>
        <begin position="448"/>
        <end position="475"/>
    </location>
</feature>
<accession>A0A8H5SM47</accession>
<proteinExistence type="predicted"/>
<name>A0A8H5SM47_FUSHE</name>
<dbReference type="Proteomes" id="UP000567885">
    <property type="component" value="Unassembled WGS sequence"/>
</dbReference>
<organism evidence="2 3">
    <name type="scientific">Fusarium heterosporum</name>
    <dbReference type="NCBI Taxonomy" id="42747"/>
    <lineage>
        <taxon>Eukaryota</taxon>
        <taxon>Fungi</taxon>
        <taxon>Dikarya</taxon>
        <taxon>Ascomycota</taxon>
        <taxon>Pezizomycotina</taxon>
        <taxon>Sordariomycetes</taxon>
        <taxon>Hypocreomycetidae</taxon>
        <taxon>Hypocreales</taxon>
        <taxon>Nectriaceae</taxon>
        <taxon>Fusarium</taxon>
        <taxon>Fusarium heterosporum species complex</taxon>
    </lineage>
</organism>
<gene>
    <name evidence="2" type="ORF">FHETE_11095</name>
</gene>